<gene>
    <name evidence="2" type="ORF">COY59_03145</name>
</gene>
<dbReference type="InterPro" id="IPR001173">
    <property type="entry name" value="Glyco_trans_2-like"/>
</dbReference>
<name>A0A2M7RRQ5_9BACT</name>
<reference evidence="3" key="1">
    <citation type="submission" date="2017-09" db="EMBL/GenBank/DDBJ databases">
        <title>Depth-based differentiation of microbial function through sediment-hosted aquifers and enrichment of novel symbionts in the deep terrestrial subsurface.</title>
        <authorList>
            <person name="Probst A.J."/>
            <person name="Ladd B."/>
            <person name="Jarett J.K."/>
            <person name="Geller-Mcgrath D.E."/>
            <person name="Sieber C.M.K."/>
            <person name="Emerson J.B."/>
            <person name="Anantharaman K."/>
            <person name="Thomas B.C."/>
            <person name="Malmstrom R."/>
            <person name="Stieglmeier M."/>
            <person name="Klingl A."/>
            <person name="Woyke T."/>
            <person name="Ryan C.M."/>
            <person name="Banfield J.F."/>
        </authorList>
    </citation>
    <scope>NUCLEOTIDE SEQUENCE [LARGE SCALE GENOMIC DNA]</scope>
</reference>
<keyword evidence="2" id="KW-0808">Transferase</keyword>
<dbReference type="Gene3D" id="3.90.550.10">
    <property type="entry name" value="Spore Coat Polysaccharide Biosynthesis Protein SpsA, Chain A"/>
    <property type="match status" value="1"/>
</dbReference>
<dbReference type="PANTHER" id="PTHR48090:SF7">
    <property type="entry name" value="RFBJ PROTEIN"/>
    <property type="match status" value="1"/>
</dbReference>
<dbReference type="Pfam" id="PF00535">
    <property type="entry name" value="Glycos_transf_2"/>
    <property type="match status" value="1"/>
</dbReference>
<dbReference type="EMBL" id="PFMK01000053">
    <property type="protein sequence ID" value="PIZ02739.1"/>
    <property type="molecule type" value="Genomic_DNA"/>
</dbReference>
<dbReference type="CDD" id="cd04179">
    <property type="entry name" value="DPM_DPG-synthase_like"/>
    <property type="match status" value="1"/>
</dbReference>
<dbReference type="AlphaFoldDB" id="A0A2M7RRQ5"/>
<dbReference type="GO" id="GO:0016740">
    <property type="term" value="F:transferase activity"/>
    <property type="evidence" value="ECO:0007669"/>
    <property type="project" value="UniProtKB-KW"/>
</dbReference>
<dbReference type="SUPFAM" id="SSF53448">
    <property type="entry name" value="Nucleotide-diphospho-sugar transferases"/>
    <property type="match status" value="1"/>
</dbReference>
<comment type="caution">
    <text evidence="2">The sequence shown here is derived from an EMBL/GenBank/DDBJ whole genome shotgun (WGS) entry which is preliminary data.</text>
</comment>
<feature type="domain" description="Glycosyltransferase 2-like" evidence="1">
    <location>
        <begin position="4"/>
        <end position="167"/>
    </location>
</feature>
<accession>A0A2M7RRQ5</accession>
<evidence type="ECO:0000313" key="2">
    <source>
        <dbReference type="EMBL" id="PIZ02739.1"/>
    </source>
</evidence>
<dbReference type="PANTHER" id="PTHR48090">
    <property type="entry name" value="UNDECAPRENYL-PHOSPHATE 4-DEOXY-4-FORMAMIDO-L-ARABINOSE TRANSFERASE-RELATED"/>
    <property type="match status" value="1"/>
</dbReference>
<organism evidence="2 3">
    <name type="scientific">Candidatus Gottesmanbacteria bacterium CG_4_10_14_0_8_um_filter_37_24</name>
    <dbReference type="NCBI Taxonomy" id="1974574"/>
    <lineage>
        <taxon>Bacteria</taxon>
        <taxon>Candidatus Gottesmaniibacteriota</taxon>
    </lineage>
</organism>
<protein>
    <submittedName>
        <fullName evidence="2">Glycosyl transferase</fullName>
    </submittedName>
</protein>
<evidence type="ECO:0000259" key="1">
    <source>
        <dbReference type="Pfam" id="PF00535"/>
    </source>
</evidence>
<evidence type="ECO:0000313" key="3">
    <source>
        <dbReference type="Proteomes" id="UP000231069"/>
    </source>
</evidence>
<proteinExistence type="predicted"/>
<dbReference type="Proteomes" id="UP000231069">
    <property type="component" value="Unassembled WGS sequence"/>
</dbReference>
<dbReference type="InterPro" id="IPR050256">
    <property type="entry name" value="Glycosyltransferase_2"/>
</dbReference>
<dbReference type="InterPro" id="IPR029044">
    <property type="entry name" value="Nucleotide-diphossugar_trans"/>
</dbReference>
<sequence>MKLSIIIPAYNEENTISEVLARVNQVKLPCKKEVIIVNDGSCDSTKNKIDKLKKSGNNIKIIPHLKNKGKGAAIITGIKHATGDYILIQDADLEYNPEEIPLLLKPILSKPTTNIAVYGSRFMNNKVNIPTLYLWGNKILTTVTNLLYATKLTDMETCYKLIPASVMRKMKLTCRSFDIEPEITINLIKNNIPIVEVPISYKSRTHKAGKKITFKDAFGAIKTLLSNRFF</sequence>